<keyword evidence="6" id="KW-1185">Reference proteome</keyword>
<comment type="caution">
    <text evidence="5">The sequence shown here is derived from an EMBL/GenBank/DDBJ whole genome shotgun (WGS) entry which is preliminary data.</text>
</comment>
<gene>
    <name evidence="5" type="ORF">RYS15_18945</name>
</gene>
<dbReference type="PANTHER" id="PTHR44688:SF16">
    <property type="entry name" value="DNA-BINDING TRANSCRIPTIONAL ACTIVATOR DEVR_DOSR"/>
    <property type="match status" value="1"/>
</dbReference>
<evidence type="ECO:0000313" key="5">
    <source>
        <dbReference type="EMBL" id="MDV2080768.1"/>
    </source>
</evidence>
<dbReference type="Pfam" id="PF00196">
    <property type="entry name" value="GerE"/>
    <property type="match status" value="1"/>
</dbReference>
<name>A0ABU3W2J4_9GAMM</name>
<dbReference type="InterPro" id="IPR016032">
    <property type="entry name" value="Sig_transdc_resp-reg_C-effctor"/>
</dbReference>
<reference evidence="5 6" key="1">
    <citation type="submission" date="2023-10" db="EMBL/GenBank/DDBJ databases">
        <title>Characteristics and mechanism of a salt-tolerant marine origin heterotrophic nitrifying- aerobic denitrifying bacteria Marinobacter xestospongiae HN1.</title>
        <authorList>
            <person name="Qi R."/>
        </authorList>
    </citation>
    <scope>NUCLEOTIDE SEQUENCE [LARGE SCALE GENOMIC DNA]</scope>
    <source>
        <strain evidence="5 6">HN1</strain>
    </source>
</reference>
<sequence length="131" mass="15029">MHFDEFFRRSNAASSVDELLSLYRHALVTLASDPPGGDPRLPDRTDRLTRQFQASYTRLVTPQTEHQPLSVKELDVLRWCAQGFTRQETADHMRLSTHTIDFHLRNAMRKLQARNCTAAVVRALELGVLQL</sequence>
<dbReference type="RefSeq" id="WP_316975128.1">
    <property type="nucleotide sequence ID" value="NZ_JAWIIJ010000019.1"/>
</dbReference>
<dbReference type="Proteomes" id="UP001269819">
    <property type="component" value="Unassembled WGS sequence"/>
</dbReference>
<keyword evidence="3" id="KW-0804">Transcription</keyword>
<dbReference type="SUPFAM" id="SSF46894">
    <property type="entry name" value="C-terminal effector domain of the bipartite response regulators"/>
    <property type="match status" value="1"/>
</dbReference>
<dbReference type="SMART" id="SM00421">
    <property type="entry name" value="HTH_LUXR"/>
    <property type="match status" value="1"/>
</dbReference>
<keyword evidence="1" id="KW-0805">Transcription regulation</keyword>
<feature type="domain" description="HTH luxR-type" evidence="4">
    <location>
        <begin position="62"/>
        <end position="127"/>
    </location>
</feature>
<dbReference type="CDD" id="cd06170">
    <property type="entry name" value="LuxR_C_like"/>
    <property type="match status" value="1"/>
</dbReference>
<dbReference type="PANTHER" id="PTHR44688">
    <property type="entry name" value="DNA-BINDING TRANSCRIPTIONAL ACTIVATOR DEVR_DOSR"/>
    <property type="match status" value="1"/>
</dbReference>
<proteinExistence type="predicted"/>
<organism evidence="5 6">
    <name type="scientific">Marinobacter xestospongiae</name>
    <dbReference type="NCBI Taxonomy" id="994319"/>
    <lineage>
        <taxon>Bacteria</taxon>
        <taxon>Pseudomonadati</taxon>
        <taxon>Pseudomonadota</taxon>
        <taxon>Gammaproteobacteria</taxon>
        <taxon>Pseudomonadales</taxon>
        <taxon>Marinobacteraceae</taxon>
        <taxon>Marinobacter</taxon>
    </lineage>
</organism>
<accession>A0ABU3W2J4</accession>
<evidence type="ECO:0000256" key="1">
    <source>
        <dbReference type="ARBA" id="ARBA00023015"/>
    </source>
</evidence>
<keyword evidence="2" id="KW-0238">DNA-binding</keyword>
<dbReference type="PRINTS" id="PR00038">
    <property type="entry name" value="HTHLUXR"/>
</dbReference>
<evidence type="ECO:0000256" key="3">
    <source>
        <dbReference type="ARBA" id="ARBA00023163"/>
    </source>
</evidence>
<dbReference type="Gene3D" id="1.10.10.10">
    <property type="entry name" value="Winged helix-like DNA-binding domain superfamily/Winged helix DNA-binding domain"/>
    <property type="match status" value="1"/>
</dbReference>
<evidence type="ECO:0000313" key="6">
    <source>
        <dbReference type="Proteomes" id="UP001269819"/>
    </source>
</evidence>
<evidence type="ECO:0000259" key="4">
    <source>
        <dbReference type="PROSITE" id="PS50043"/>
    </source>
</evidence>
<dbReference type="InterPro" id="IPR000792">
    <property type="entry name" value="Tscrpt_reg_LuxR_C"/>
</dbReference>
<evidence type="ECO:0000256" key="2">
    <source>
        <dbReference type="ARBA" id="ARBA00023125"/>
    </source>
</evidence>
<dbReference type="InterPro" id="IPR036388">
    <property type="entry name" value="WH-like_DNA-bd_sf"/>
</dbReference>
<protein>
    <submittedName>
        <fullName evidence="5">Helix-turn-helix transcriptional regulator</fullName>
    </submittedName>
</protein>
<dbReference type="PROSITE" id="PS50043">
    <property type="entry name" value="HTH_LUXR_2"/>
    <property type="match status" value="1"/>
</dbReference>
<dbReference type="EMBL" id="JAWIIJ010000019">
    <property type="protein sequence ID" value="MDV2080768.1"/>
    <property type="molecule type" value="Genomic_DNA"/>
</dbReference>